<protein>
    <recommendedName>
        <fullName evidence="12">Cation efflux protein transmembrane domain-containing protein</fullName>
    </recommendedName>
</protein>
<dbReference type="SUPFAM" id="SSF161111">
    <property type="entry name" value="Cation efflux protein transmembrane domain-like"/>
    <property type="match status" value="1"/>
</dbReference>
<evidence type="ECO:0000256" key="9">
    <source>
        <dbReference type="ARBA" id="ARBA00023136"/>
    </source>
</evidence>
<reference evidence="14" key="2">
    <citation type="submission" date="2012-08" db="EMBL/GenBank/DDBJ databases">
        <title>Genome sequence of Kazachstania naganishii.</title>
        <authorList>
            <person name="Gordon J.L."/>
            <person name="Armisen D."/>
            <person name="Proux-Wera E."/>
            <person name="OhEigeartaigh S.S."/>
            <person name="Byrne K.P."/>
            <person name="Wolfe K.H."/>
        </authorList>
    </citation>
    <scope>NUCLEOTIDE SEQUENCE [LARGE SCALE GENOMIC DNA]</scope>
    <source>
        <strain evidence="14">ATCC MYA-139 / BCRC 22969 / CBS 8797 / CCRC 22969 / KCTC 17520 / NBRC 10181 / NCYC 3082</strain>
    </source>
</reference>
<evidence type="ECO:0000313" key="14">
    <source>
        <dbReference type="Proteomes" id="UP000006310"/>
    </source>
</evidence>
<evidence type="ECO:0000256" key="10">
    <source>
        <dbReference type="ARBA" id="ARBA00055037"/>
    </source>
</evidence>
<dbReference type="InterPro" id="IPR002524">
    <property type="entry name" value="Cation_efflux"/>
</dbReference>
<keyword evidence="7" id="KW-1133">Transmembrane helix</keyword>
<comment type="subcellular location">
    <subcellularLocation>
        <location evidence="1">Membrane</location>
        <topology evidence="1">Multi-pass membrane protein</topology>
    </subcellularLocation>
</comment>
<dbReference type="NCBIfam" id="TIGR01297">
    <property type="entry name" value="CDF"/>
    <property type="match status" value="1"/>
</dbReference>
<evidence type="ECO:0000256" key="4">
    <source>
        <dbReference type="ARBA" id="ARBA00022448"/>
    </source>
</evidence>
<dbReference type="STRING" id="1071383.J7R7J7"/>
<feature type="compositionally biased region" description="Polar residues" evidence="11">
    <location>
        <begin position="457"/>
        <end position="468"/>
    </location>
</feature>
<organism evidence="13 14">
    <name type="scientific">Huiozyma naganishii (strain ATCC MYA-139 / BCRC 22969 / CBS 8797 / KCTC 17520 / NBRC 10181 / NCYC 3082 / Yp74L-3)</name>
    <name type="common">Yeast</name>
    <name type="synonym">Kazachstania naganishii</name>
    <dbReference type="NCBI Taxonomy" id="1071383"/>
    <lineage>
        <taxon>Eukaryota</taxon>
        <taxon>Fungi</taxon>
        <taxon>Dikarya</taxon>
        <taxon>Ascomycota</taxon>
        <taxon>Saccharomycotina</taxon>
        <taxon>Saccharomycetes</taxon>
        <taxon>Saccharomycetales</taxon>
        <taxon>Saccharomycetaceae</taxon>
        <taxon>Huiozyma</taxon>
    </lineage>
</organism>
<keyword evidence="14" id="KW-1185">Reference proteome</keyword>
<keyword evidence="6" id="KW-0812">Transmembrane</keyword>
<evidence type="ECO:0000256" key="3">
    <source>
        <dbReference type="ARBA" id="ARBA00022434"/>
    </source>
</evidence>
<reference evidence="13 14" key="1">
    <citation type="journal article" date="2011" name="Proc. Natl. Acad. Sci. U.S.A.">
        <title>Evolutionary erosion of yeast sex chromosomes by mating-type switching accidents.</title>
        <authorList>
            <person name="Gordon J.L."/>
            <person name="Armisen D."/>
            <person name="Proux-Wera E."/>
            <person name="Oheigeartaigh S.S."/>
            <person name="Byrne K.P."/>
            <person name="Wolfe K.H."/>
        </authorList>
    </citation>
    <scope>NUCLEOTIDE SEQUENCE [LARGE SCALE GENOMIC DNA]</scope>
    <source>
        <strain evidence="14">ATCC MYA-139 / BCRC 22969 / CBS 8797 / CCRC 22969 / KCTC 17520 / NBRC 10181 / NCYC 3082</strain>
    </source>
</reference>
<dbReference type="Gene3D" id="1.20.1510.10">
    <property type="entry name" value="Cation efflux protein transmembrane domain"/>
    <property type="match status" value="1"/>
</dbReference>
<gene>
    <name evidence="13" type="primary">KNAG0F01770</name>
    <name evidence="13" type="ordered locus">KNAG_0F01770</name>
</gene>
<dbReference type="GO" id="GO:0008324">
    <property type="term" value="F:monoatomic cation transmembrane transporter activity"/>
    <property type="evidence" value="ECO:0007669"/>
    <property type="project" value="InterPro"/>
</dbReference>
<feature type="compositionally biased region" description="Low complexity" evidence="11">
    <location>
        <begin position="483"/>
        <end position="493"/>
    </location>
</feature>
<feature type="domain" description="Cation efflux protein transmembrane" evidence="12">
    <location>
        <begin position="148"/>
        <end position="358"/>
    </location>
</feature>
<keyword evidence="8" id="KW-0406">Ion transport</keyword>
<dbReference type="EMBL" id="HE978319">
    <property type="protein sequence ID" value="CCK70845.1"/>
    <property type="molecule type" value="Genomic_DNA"/>
</dbReference>
<evidence type="ECO:0000313" key="13">
    <source>
        <dbReference type="EMBL" id="CCK70845.1"/>
    </source>
</evidence>
<dbReference type="PANTHER" id="PTHR43840:SF15">
    <property type="entry name" value="MITOCHONDRIAL METAL TRANSPORTER 1-RELATED"/>
    <property type="match status" value="1"/>
</dbReference>
<evidence type="ECO:0000256" key="8">
    <source>
        <dbReference type="ARBA" id="ARBA00023065"/>
    </source>
</evidence>
<dbReference type="GO" id="GO:0016020">
    <property type="term" value="C:membrane"/>
    <property type="evidence" value="ECO:0007669"/>
    <property type="project" value="UniProtKB-SubCell"/>
</dbReference>
<dbReference type="HOGENOM" id="CLU_013430_12_2_1"/>
<keyword evidence="4" id="KW-0813">Transport</keyword>
<dbReference type="GeneID" id="34526560"/>
<evidence type="ECO:0000256" key="11">
    <source>
        <dbReference type="SAM" id="MobiDB-lite"/>
    </source>
</evidence>
<dbReference type="eggNOG" id="KOG1485">
    <property type="taxonomic scope" value="Eukaryota"/>
</dbReference>
<comment type="similarity">
    <text evidence="2">Belongs to the cation diffusion facilitator (CDF) transporter (TC 2.A.4) family. SLC30A subfamily.</text>
</comment>
<evidence type="ECO:0000256" key="5">
    <source>
        <dbReference type="ARBA" id="ARBA00022496"/>
    </source>
</evidence>
<name>J7R7J7_HUIN7</name>
<dbReference type="InterPro" id="IPR050291">
    <property type="entry name" value="CDF_Transporter"/>
</dbReference>
<feature type="region of interest" description="Disordered" evidence="11">
    <location>
        <begin position="457"/>
        <end position="507"/>
    </location>
</feature>
<dbReference type="Pfam" id="PF01545">
    <property type="entry name" value="Cation_efflux"/>
    <property type="match status" value="1"/>
</dbReference>
<comment type="function">
    <text evidence="10">Mitochondrial metal transporter involved in mitochondrial iron accumulation.</text>
</comment>
<dbReference type="Proteomes" id="UP000006310">
    <property type="component" value="Chromosome 6"/>
</dbReference>
<accession>J7R7J7</accession>
<dbReference type="OMA" id="YFLNIYW"/>
<dbReference type="InterPro" id="IPR058533">
    <property type="entry name" value="Cation_efflux_TM"/>
</dbReference>
<keyword evidence="5" id="KW-0410">Iron transport</keyword>
<evidence type="ECO:0000256" key="7">
    <source>
        <dbReference type="ARBA" id="ARBA00022989"/>
    </source>
</evidence>
<dbReference type="FunFam" id="1.20.1510.10:FF:000013">
    <property type="entry name" value="Cation efflux family protein"/>
    <property type="match status" value="1"/>
</dbReference>
<evidence type="ECO:0000256" key="2">
    <source>
        <dbReference type="ARBA" id="ARBA00008873"/>
    </source>
</evidence>
<dbReference type="InterPro" id="IPR027469">
    <property type="entry name" value="Cation_efflux_TMD_sf"/>
</dbReference>
<dbReference type="AlphaFoldDB" id="J7R7J7"/>
<dbReference type="GO" id="GO:0006826">
    <property type="term" value="P:iron ion transport"/>
    <property type="evidence" value="ECO:0007669"/>
    <property type="project" value="UniProtKB-KW"/>
</dbReference>
<dbReference type="KEGG" id="kng:KNAG_0F01770"/>
<evidence type="ECO:0000259" key="12">
    <source>
        <dbReference type="Pfam" id="PF01545"/>
    </source>
</evidence>
<dbReference type="OrthoDB" id="435980at2759"/>
<dbReference type="GO" id="GO:0005739">
    <property type="term" value="C:mitochondrion"/>
    <property type="evidence" value="ECO:0007669"/>
    <property type="project" value="EnsemblFungi"/>
</dbReference>
<keyword evidence="3" id="KW-0408">Iron</keyword>
<evidence type="ECO:0000256" key="6">
    <source>
        <dbReference type="ARBA" id="ARBA00022692"/>
    </source>
</evidence>
<keyword evidence="9" id="KW-0472">Membrane</keyword>
<proteinExistence type="inferred from homology"/>
<dbReference type="RefSeq" id="XP_022465091.1">
    <property type="nucleotide sequence ID" value="XM_022608613.1"/>
</dbReference>
<dbReference type="GO" id="GO:0006879">
    <property type="term" value="P:intracellular iron ion homeostasis"/>
    <property type="evidence" value="ECO:0007669"/>
    <property type="project" value="UniProtKB-KW"/>
</dbReference>
<dbReference type="PANTHER" id="PTHR43840">
    <property type="entry name" value="MITOCHONDRIAL METAL TRANSPORTER 1-RELATED"/>
    <property type="match status" value="1"/>
</dbReference>
<sequence length="507" mass="55594">MIKLEFSPMAVGTVTRLAMRPINNLIIRHEFHYSRLSMNDKRQLGNIRTHTIKLHPMSVRNDDPLLARDGTDSETRDRIRASKGVDVMKNVLRTSKVEEHNQEHRRNLLHGFGHSHGHSHSHSHSMSNPLLVMNKDEIRKNAAVRITWIGLSVNVGIAVGKFIGGIVFHSQALFADSIHALSDMISDFLTLFSVRLASNKPTEHYPNGCGKIETLGSLAVSTILLTAGFSLGWSALCSIIGPIIPHVVFESLAALGTGHHHESITNEVTDINAAWIAAASIAAKEWIFRATKKIAVDTNSNVLMANAWHHRVDSLTSLVALVTITSGYLFNVQCLDMLGGLIVSGMVVKAGAEGMNISLRELSDKSIPPDDDRHIDIKNGLSFVLAKDKMNAKCSLKDLVVLSSGPNLIAHAEVLVNKSKIPLTLAELEFVTSRLRHELAESVPNFKKLKVEFVQQPETPEIPTNSPPESKEYHQPPIHSHSHTCSPSGSSTGEHTNSNSEGHTHGH</sequence>
<evidence type="ECO:0000256" key="1">
    <source>
        <dbReference type="ARBA" id="ARBA00004141"/>
    </source>
</evidence>
<keyword evidence="3" id="KW-0409">Iron storage</keyword>